<dbReference type="OrthoDB" id="19311at2759"/>
<organism evidence="2 3">
    <name type="scientific">Protopolystoma xenopodis</name>
    <dbReference type="NCBI Taxonomy" id="117903"/>
    <lineage>
        <taxon>Eukaryota</taxon>
        <taxon>Metazoa</taxon>
        <taxon>Spiralia</taxon>
        <taxon>Lophotrochozoa</taxon>
        <taxon>Platyhelminthes</taxon>
        <taxon>Monogenea</taxon>
        <taxon>Polyopisthocotylea</taxon>
        <taxon>Polystomatidea</taxon>
        <taxon>Polystomatidae</taxon>
        <taxon>Protopolystoma</taxon>
    </lineage>
</organism>
<gene>
    <name evidence="2" type="ORF">PXEA_LOCUS18564</name>
</gene>
<dbReference type="EMBL" id="CAAALY010071801">
    <property type="protein sequence ID" value="VEL25124.1"/>
    <property type="molecule type" value="Genomic_DNA"/>
</dbReference>
<evidence type="ECO:0000256" key="1">
    <source>
        <dbReference type="SAM" id="MobiDB-lite"/>
    </source>
</evidence>
<protein>
    <submittedName>
        <fullName evidence="2">Uncharacterized protein</fullName>
    </submittedName>
</protein>
<feature type="region of interest" description="Disordered" evidence="1">
    <location>
        <begin position="101"/>
        <end position="124"/>
    </location>
</feature>
<accession>A0A448X137</accession>
<keyword evidence="3" id="KW-1185">Reference proteome</keyword>
<dbReference type="Proteomes" id="UP000784294">
    <property type="component" value="Unassembled WGS sequence"/>
</dbReference>
<feature type="non-terminal residue" evidence="2">
    <location>
        <position position="1"/>
    </location>
</feature>
<reference evidence="2" key="1">
    <citation type="submission" date="2018-11" db="EMBL/GenBank/DDBJ databases">
        <authorList>
            <consortium name="Pathogen Informatics"/>
        </authorList>
    </citation>
    <scope>NUCLEOTIDE SEQUENCE</scope>
</reference>
<evidence type="ECO:0000313" key="3">
    <source>
        <dbReference type="Proteomes" id="UP000784294"/>
    </source>
</evidence>
<comment type="caution">
    <text evidence="2">The sequence shown here is derived from an EMBL/GenBank/DDBJ whole genome shotgun (WGS) entry which is preliminary data.</text>
</comment>
<name>A0A448X137_9PLAT</name>
<dbReference type="AlphaFoldDB" id="A0A448X137"/>
<proteinExistence type="predicted"/>
<evidence type="ECO:0000313" key="2">
    <source>
        <dbReference type="EMBL" id="VEL25124.1"/>
    </source>
</evidence>
<sequence>MFQNLRPEELLSFFEGHPSKIFHIVYDAFSMLEIDNKTKNSILDVLLNDVNSLKLRVRGLRIFISWYQILGQNASPECHIRFRNLVPDLRLLISDYHRREESYTPSSSDPHFSRSPKEPPKATPKDMLSINLRSHISFSSFPVQPWEISFTLPSLLDKSDESTDTSFELLRYLLRFLVTEVTKIEWKERKWPNYLLQFFFLFEKFKRSYLPVIFPSGLILEIVNAIAEDARLGTFHE</sequence>
<feature type="compositionally biased region" description="Basic and acidic residues" evidence="1">
    <location>
        <begin position="111"/>
        <end position="124"/>
    </location>
</feature>